<dbReference type="EMBL" id="UOGK01000058">
    <property type="protein sequence ID" value="VAX36421.1"/>
    <property type="molecule type" value="Genomic_DNA"/>
</dbReference>
<evidence type="ECO:0000256" key="1">
    <source>
        <dbReference type="ARBA" id="ARBA00004651"/>
    </source>
</evidence>
<reference evidence="9" key="1">
    <citation type="submission" date="2018-06" db="EMBL/GenBank/DDBJ databases">
        <authorList>
            <person name="Zhirakovskaya E."/>
        </authorList>
    </citation>
    <scope>NUCLEOTIDE SEQUENCE</scope>
</reference>
<keyword evidence="3" id="KW-1003">Cell membrane</keyword>
<dbReference type="AlphaFoldDB" id="A0A3B1DC66"/>
<dbReference type="Pfam" id="PF00482">
    <property type="entry name" value="T2SSF"/>
    <property type="match status" value="1"/>
</dbReference>
<dbReference type="GO" id="GO:0005886">
    <property type="term" value="C:plasma membrane"/>
    <property type="evidence" value="ECO:0007669"/>
    <property type="project" value="UniProtKB-SubCell"/>
</dbReference>
<dbReference type="InterPro" id="IPR003004">
    <property type="entry name" value="GspF/PilC"/>
</dbReference>
<dbReference type="PANTHER" id="PTHR30012:SF0">
    <property type="entry name" value="TYPE II SECRETION SYSTEM PROTEIN F-RELATED"/>
    <property type="match status" value="1"/>
</dbReference>
<evidence type="ECO:0000256" key="7">
    <source>
        <dbReference type="SAM" id="Phobius"/>
    </source>
</evidence>
<dbReference type="InterPro" id="IPR042094">
    <property type="entry name" value="T2SS_GspF_sf"/>
</dbReference>
<evidence type="ECO:0000256" key="3">
    <source>
        <dbReference type="ARBA" id="ARBA00022475"/>
    </source>
</evidence>
<comment type="subcellular location">
    <subcellularLocation>
        <location evidence="1">Cell membrane</location>
        <topology evidence="1">Multi-pass membrane protein</topology>
    </subcellularLocation>
</comment>
<organism evidence="9">
    <name type="scientific">hydrothermal vent metagenome</name>
    <dbReference type="NCBI Taxonomy" id="652676"/>
    <lineage>
        <taxon>unclassified sequences</taxon>
        <taxon>metagenomes</taxon>
        <taxon>ecological metagenomes</taxon>
    </lineage>
</organism>
<evidence type="ECO:0000256" key="6">
    <source>
        <dbReference type="ARBA" id="ARBA00023136"/>
    </source>
</evidence>
<evidence type="ECO:0000256" key="4">
    <source>
        <dbReference type="ARBA" id="ARBA00022692"/>
    </source>
</evidence>
<comment type="similarity">
    <text evidence="2">Belongs to the GSP F family.</text>
</comment>
<name>A0A3B1DC66_9ZZZZ</name>
<proteinExistence type="inferred from homology"/>
<evidence type="ECO:0000256" key="2">
    <source>
        <dbReference type="ARBA" id="ARBA00005745"/>
    </source>
</evidence>
<evidence type="ECO:0000313" key="9">
    <source>
        <dbReference type="EMBL" id="VAX36421.1"/>
    </source>
</evidence>
<keyword evidence="5 7" id="KW-1133">Transmembrane helix</keyword>
<feature type="transmembrane region" description="Helical" evidence="7">
    <location>
        <begin position="219"/>
        <end position="238"/>
    </location>
</feature>
<accession>A0A3B1DC66</accession>
<dbReference type="PANTHER" id="PTHR30012">
    <property type="entry name" value="GENERAL SECRETION PATHWAY PROTEIN"/>
    <property type="match status" value="1"/>
</dbReference>
<evidence type="ECO:0000259" key="8">
    <source>
        <dbReference type="Pfam" id="PF00482"/>
    </source>
</evidence>
<gene>
    <name evidence="9" type="ORF">MNBD_PLANCTO03-2417</name>
</gene>
<feature type="domain" description="Type II secretion system protein GspF" evidence="8">
    <location>
        <begin position="66"/>
        <end position="189"/>
    </location>
</feature>
<keyword evidence="4 7" id="KW-0812">Transmembrane</keyword>
<feature type="non-terminal residue" evidence="9">
    <location>
        <position position="298"/>
    </location>
</feature>
<sequence length="298" mass="32974">MSTVTFTYRAMDKAGQETRGTIVAQTEDQAYRQIVQTGLTPLAIRQAKNKVRKGRGRVRLSDISQFTYQFQVLLEARIPIGEGLAGLAEQEENKAFQKVLYDIASQVEAGHTISGAMEPHRKVFGDVYIETISSAEKGGTMLQTLEHLCEALERMEASKRQVVGAMIYPICVMVTLFFAAGFLVTYTIPNFAEMFAARGIELPLLTRVLAGFGNSVQSYWWAYLFGVFALGWGVHRLVTHQGILVERFFQRVPAVRAVLLGLAMARFSRVFSVSLSAGLGLLDALDMGKRAGSRHLLS</sequence>
<evidence type="ECO:0000256" key="5">
    <source>
        <dbReference type="ARBA" id="ARBA00022989"/>
    </source>
</evidence>
<dbReference type="InterPro" id="IPR018076">
    <property type="entry name" value="T2SS_GspF_dom"/>
</dbReference>
<feature type="transmembrane region" description="Helical" evidence="7">
    <location>
        <begin position="162"/>
        <end position="188"/>
    </location>
</feature>
<keyword evidence="6 7" id="KW-0472">Membrane</keyword>
<protein>
    <recommendedName>
        <fullName evidence="8">Type II secretion system protein GspF domain-containing protein</fullName>
    </recommendedName>
</protein>
<dbReference type="Gene3D" id="1.20.81.30">
    <property type="entry name" value="Type II secretion system (T2SS), domain F"/>
    <property type="match status" value="1"/>
</dbReference>